<sequence>MPLSFWRSSCDVHSQAAPSKISIHSTPSASAWLNAPSWYAMTVFVRTTMSVYVDRPILRPFA</sequence>
<organism evidence="1 2">
    <name type="scientific">Sanguibacter suaedae</name>
    <dbReference type="NCBI Taxonomy" id="2795737"/>
    <lineage>
        <taxon>Bacteria</taxon>
        <taxon>Bacillati</taxon>
        <taxon>Actinomycetota</taxon>
        <taxon>Actinomycetes</taxon>
        <taxon>Micrococcales</taxon>
        <taxon>Sanguibacteraceae</taxon>
        <taxon>Sanguibacter</taxon>
    </lineage>
</organism>
<keyword evidence="2" id="KW-1185">Reference proteome</keyword>
<accession>A0A934I4X4</accession>
<comment type="caution">
    <text evidence="1">The sequence shown here is derived from an EMBL/GenBank/DDBJ whole genome shotgun (WGS) entry which is preliminary data.</text>
</comment>
<evidence type="ECO:0000313" key="2">
    <source>
        <dbReference type="Proteomes" id="UP000602087"/>
    </source>
</evidence>
<proteinExistence type="predicted"/>
<evidence type="ECO:0000313" key="1">
    <source>
        <dbReference type="EMBL" id="MBI9114301.1"/>
    </source>
</evidence>
<reference evidence="1" key="1">
    <citation type="submission" date="2020-12" db="EMBL/GenBank/DDBJ databases">
        <title>Sanguibacter suaedae sp. nov., isolated from Suaeda aralocaspica.</title>
        <authorList>
            <person name="Ma Q."/>
        </authorList>
    </citation>
    <scope>NUCLEOTIDE SEQUENCE</scope>
    <source>
        <strain evidence="1">YZGR15</strain>
    </source>
</reference>
<name>A0A934I4X4_9MICO</name>
<dbReference type="AlphaFoldDB" id="A0A934I4X4"/>
<gene>
    <name evidence="1" type="ORF">JAV76_04640</name>
</gene>
<dbReference type="Proteomes" id="UP000602087">
    <property type="component" value="Unassembled WGS sequence"/>
</dbReference>
<protein>
    <submittedName>
        <fullName evidence="1">Uncharacterized protein</fullName>
    </submittedName>
</protein>
<dbReference type="EMBL" id="JAEINH010000003">
    <property type="protein sequence ID" value="MBI9114301.1"/>
    <property type="molecule type" value="Genomic_DNA"/>
</dbReference>